<sequence length="324" mass="37580">MADIERILKKKKWTGRELGILEVTNMALIFRQNLEGEKAIKPIIDRPTLSDMVNTLVDLQQRQIYMGYISIHEWISFHYSSAQSHMQQAQFQMHILTVYINDAKFAEDIYIYTEQLPAIMTQKQYNEYNKKDNDRASLNGIAILQSDSNANIDNNGCYVEPDIRPTLSEFTLGIFFPDSENYDENLKIVESARECLFTSCYYLKGYNYALEIIGRDFDVPDIEIFKMEVSIVEDMINGFNNLVDALRKKIRDANYADDNLKAQKLKVLDDLFKPIDYNAISIPEKNKRAVGKLLKNFTAFRPNEAKRFERLLLVPNYTEEATNG</sequence>
<reference evidence="1" key="2">
    <citation type="submission" date="2015-07" db="EMBL/GenBank/DDBJ databases">
        <title>Plasmids, circular viruses and viroids from rat gut.</title>
        <authorList>
            <person name="Jorgensen T.J."/>
            <person name="Hansen M.A."/>
            <person name="Xu Z."/>
            <person name="Tabak M.A."/>
            <person name="Sorensen S.J."/>
            <person name="Hansen L.H."/>
        </authorList>
    </citation>
    <scope>NUCLEOTIDE SEQUENCE</scope>
    <source>
        <strain evidence="1">RGRH0129</strain>
    </source>
</reference>
<dbReference type="EMBL" id="LN852819">
    <property type="protein sequence ID" value="CRY94005.1"/>
    <property type="molecule type" value="Genomic_DNA"/>
</dbReference>
<dbReference type="AlphaFoldDB" id="A0A0H5PXU0"/>
<name>A0A0H5PXU0_9ZZZZ</name>
<reference evidence="1" key="1">
    <citation type="submission" date="2015-06" db="EMBL/GenBank/DDBJ databases">
        <authorList>
            <person name="Joergensen T."/>
        </authorList>
    </citation>
    <scope>NUCLEOTIDE SEQUENCE</scope>
    <source>
        <strain evidence="1">RGRH0129</strain>
    </source>
</reference>
<proteinExistence type="predicted"/>
<evidence type="ECO:0000313" key="1">
    <source>
        <dbReference type="EMBL" id="CRY94005.1"/>
    </source>
</evidence>
<protein>
    <submittedName>
        <fullName evidence="1">Uncharacterized protein</fullName>
    </submittedName>
</protein>
<accession>A0A0H5PXU0</accession>
<organism evidence="1">
    <name type="scientific">uncultured prokaryote</name>
    <dbReference type="NCBI Taxonomy" id="198431"/>
    <lineage>
        <taxon>unclassified sequences</taxon>
        <taxon>environmental samples</taxon>
    </lineage>
</organism>